<feature type="coiled-coil region" evidence="7">
    <location>
        <begin position="156"/>
        <end position="183"/>
    </location>
</feature>
<dbReference type="Gene3D" id="1.10.132.20">
    <property type="entry name" value="Ribosome-recycling factor"/>
    <property type="match status" value="1"/>
</dbReference>
<proteinExistence type="inferred from homology"/>
<feature type="domain" description="Ribosome recycling factor" evidence="8">
    <location>
        <begin position="23"/>
        <end position="186"/>
    </location>
</feature>
<dbReference type="NCBIfam" id="TIGR00496">
    <property type="entry name" value="frr"/>
    <property type="match status" value="1"/>
</dbReference>
<evidence type="ECO:0000256" key="6">
    <source>
        <dbReference type="HAMAP-Rule" id="MF_00040"/>
    </source>
</evidence>
<evidence type="ECO:0000256" key="3">
    <source>
        <dbReference type="ARBA" id="ARBA00022490"/>
    </source>
</evidence>
<evidence type="ECO:0000256" key="7">
    <source>
        <dbReference type="SAM" id="Coils"/>
    </source>
</evidence>
<evidence type="ECO:0000313" key="9">
    <source>
        <dbReference type="EMBL" id="QDT33413.1"/>
    </source>
</evidence>
<evidence type="ECO:0000313" key="10">
    <source>
        <dbReference type="Proteomes" id="UP000315724"/>
    </source>
</evidence>
<comment type="subcellular location">
    <subcellularLocation>
        <location evidence="1 6">Cytoplasm</location>
    </subcellularLocation>
</comment>
<name>A0A517QP67_9PLAN</name>
<dbReference type="FunFam" id="3.30.1360.40:FF:000001">
    <property type="entry name" value="Ribosome-recycling factor"/>
    <property type="match status" value="1"/>
</dbReference>
<dbReference type="GO" id="GO:0043023">
    <property type="term" value="F:ribosomal large subunit binding"/>
    <property type="evidence" value="ECO:0007669"/>
    <property type="project" value="TreeGrafter"/>
</dbReference>
<dbReference type="HAMAP" id="MF_00040">
    <property type="entry name" value="RRF"/>
    <property type="match status" value="1"/>
</dbReference>
<reference evidence="9 10" key="1">
    <citation type="submission" date="2019-02" db="EMBL/GenBank/DDBJ databases">
        <title>Deep-cultivation of Planctomycetes and their phenomic and genomic characterization uncovers novel biology.</title>
        <authorList>
            <person name="Wiegand S."/>
            <person name="Jogler M."/>
            <person name="Boedeker C."/>
            <person name="Pinto D."/>
            <person name="Vollmers J."/>
            <person name="Rivas-Marin E."/>
            <person name="Kohn T."/>
            <person name="Peeters S.H."/>
            <person name="Heuer A."/>
            <person name="Rast P."/>
            <person name="Oberbeckmann S."/>
            <person name="Bunk B."/>
            <person name="Jeske O."/>
            <person name="Meyerdierks A."/>
            <person name="Storesund J.E."/>
            <person name="Kallscheuer N."/>
            <person name="Luecker S."/>
            <person name="Lage O.M."/>
            <person name="Pohl T."/>
            <person name="Merkel B.J."/>
            <person name="Hornburger P."/>
            <person name="Mueller R.-W."/>
            <person name="Bruemmer F."/>
            <person name="Labrenz M."/>
            <person name="Spormann A.M."/>
            <person name="Op den Camp H."/>
            <person name="Overmann J."/>
            <person name="Amann R."/>
            <person name="Jetten M.S.M."/>
            <person name="Mascher T."/>
            <person name="Medema M.H."/>
            <person name="Devos D.P."/>
            <person name="Kaster A.-K."/>
            <person name="Ovreas L."/>
            <person name="Rohde M."/>
            <person name="Galperin M.Y."/>
            <person name="Jogler C."/>
        </authorList>
    </citation>
    <scope>NUCLEOTIDE SEQUENCE [LARGE SCALE GENOMIC DNA]</scope>
    <source>
        <strain evidence="9 10">Mal48</strain>
    </source>
</reference>
<keyword evidence="7" id="KW-0175">Coiled coil</keyword>
<dbReference type="AlphaFoldDB" id="A0A517QP67"/>
<evidence type="ECO:0000256" key="4">
    <source>
        <dbReference type="ARBA" id="ARBA00022917"/>
    </source>
</evidence>
<dbReference type="GO" id="GO:0006415">
    <property type="term" value="P:translational termination"/>
    <property type="evidence" value="ECO:0007669"/>
    <property type="project" value="UniProtKB-UniRule"/>
</dbReference>
<comment type="function">
    <text evidence="5 6">Responsible for the release of ribosomes from messenger RNA at the termination of protein biosynthesis. May increase the efficiency of translation by recycling ribosomes from one round of translation to another.</text>
</comment>
<keyword evidence="3 6" id="KW-0963">Cytoplasm</keyword>
<dbReference type="PANTHER" id="PTHR20982">
    <property type="entry name" value="RIBOSOME RECYCLING FACTOR"/>
    <property type="match status" value="1"/>
</dbReference>
<keyword evidence="10" id="KW-1185">Reference proteome</keyword>
<keyword evidence="4 6" id="KW-0648">Protein biosynthesis</keyword>
<evidence type="ECO:0000259" key="8">
    <source>
        <dbReference type="Pfam" id="PF01765"/>
    </source>
</evidence>
<dbReference type="InterPro" id="IPR023584">
    <property type="entry name" value="Ribosome_recyc_fac_dom"/>
</dbReference>
<evidence type="ECO:0000256" key="1">
    <source>
        <dbReference type="ARBA" id="ARBA00004496"/>
    </source>
</evidence>
<protein>
    <recommendedName>
        <fullName evidence="6">Ribosome-recycling factor</fullName>
        <shortName evidence="6">RRF</shortName>
    </recommendedName>
    <alternativeName>
        <fullName evidence="6">Ribosome-releasing factor</fullName>
    </alternativeName>
</protein>
<dbReference type="Proteomes" id="UP000315724">
    <property type="component" value="Chromosome"/>
</dbReference>
<comment type="similarity">
    <text evidence="2 6">Belongs to the RRF family.</text>
</comment>
<sequence>MSMEPDEILMDAEERMQKAVEVFKDALQGLRTGRATPGLVDTVRVNYHGSPTPLKQLANISCPEPQQIVIRPFDQSIVTEIVKAIQASDAGMAPNSDGRLVRINVPALSTERRRELTQRVGNFAEDARVSIRNIRRDANKSLDQSEKEKIISEDILKSTKDDVQELTKKFENQINDQAKQKEEEVMNE</sequence>
<gene>
    <name evidence="6 9" type="primary">frr</name>
    <name evidence="9" type="ORF">Mal48_26660</name>
</gene>
<dbReference type="SUPFAM" id="SSF55194">
    <property type="entry name" value="Ribosome recycling factor, RRF"/>
    <property type="match status" value="1"/>
</dbReference>
<dbReference type="InterPro" id="IPR036191">
    <property type="entry name" value="RRF_sf"/>
</dbReference>
<dbReference type="EMBL" id="CP036267">
    <property type="protein sequence ID" value="QDT33413.1"/>
    <property type="molecule type" value="Genomic_DNA"/>
</dbReference>
<dbReference type="FunFam" id="1.10.132.20:FF:000001">
    <property type="entry name" value="Ribosome-recycling factor"/>
    <property type="match status" value="1"/>
</dbReference>
<dbReference type="InterPro" id="IPR002661">
    <property type="entry name" value="Ribosome_recyc_fac"/>
</dbReference>
<evidence type="ECO:0000256" key="5">
    <source>
        <dbReference type="ARBA" id="ARBA00025050"/>
    </source>
</evidence>
<dbReference type="Gene3D" id="3.30.1360.40">
    <property type="match status" value="1"/>
</dbReference>
<accession>A0A517QP67</accession>
<dbReference type="CDD" id="cd00520">
    <property type="entry name" value="RRF"/>
    <property type="match status" value="1"/>
</dbReference>
<organism evidence="9 10">
    <name type="scientific">Thalassoglobus polymorphus</name>
    <dbReference type="NCBI Taxonomy" id="2527994"/>
    <lineage>
        <taxon>Bacteria</taxon>
        <taxon>Pseudomonadati</taxon>
        <taxon>Planctomycetota</taxon>
        <taxon>Planctomycetia</taxon>
        <taxon>Planctomycetales</taxon>
        <taxon>Planctomycetaceae</taxon>
        <taxon>Thalassoglobus</taxon>
    </lineage>
</organism>
<dbReference type="GO" id="GO:0005737">
    <property type="term" value="C:cytoplasm"/>
    <property type="evidence" value="ECO:0007669"/>
    <property type="project" value="UniProtKB-SubCell"/>
</dbReference>
<dbReference type="PANTHER" id="PTHR20982:SF3">
    <property type="entry name" value="MITOCHONDRIAL RIBOSOME RECYCLING FACTOR PSEUDO 1"/>
    <property type="match status" value="1"/>
</dbReference>
<evidence type="ECO:0000256" key="2">
    <source>
        <dbReference type="ARBA" id="ARBA00005912"/>
    </source>
</evidence>
<dbReference type="Pfam" id="PF01765">
    <property type="entry name" value="RRF"/>
    <property type="match status" value="1"/>
</dbReference>
<dbReference type="KEGG" id="tpol:Mal48_26660"/>